<proteinExistence type="predicted"/>
<sequence length="83" mass="9352">MVGGESSALRCWKFPPEEMGQRSAESGLPDFEELRRMFSSAFREAILPELEAFLCRMEANLRESQSSLRTVVCVMSDDQSSLS</sequence>
<protein>
    <submittedName>
        <fullName evidence="1">Uncharacterized protein</fullName>
    </submittedName>
</protein>
<dbReference type="Proteomes" id="UP000652761">
    <property type="component" value="Unassembled WGS sequence"/>
</dbReference>
<evidence type="ECO:0000313" key="1">
    <source>
        <dbReference type="EMBL" id="MQM03542.1"/>
    </source>
</evidence>
<evidence type="ECO:0000313" key="2">
    <source>
        <dbReference type="Proteomes" id="UP000652761"/>
    </source>
</evidence>
<comment type="caution">
    <text evidence="1">The sequence shown here is derived from an EMBL/GenBank/DDBJ whole genome shotgun (WGS) entry which is preliminary data.</text>
</comment>
<accession>A0A843W1A6</accession>
<keyword evidence="2" id="KW-1185">Reference proteome</keyword>
<dbReference type="AlphaFoldDB" id="A0A843W1A6"/>
<name>A0A843W1A6_COLES</name>
<dbReference type="EMBL" id="NMUH01003053">
    <property type="protein sequence ID" value="MQM03542.1"/>
    <property type="molecule type" value="Genomic_DNA"/>
</dbReference>
<gene>
    <name evidence="1" type="ORF">Taro_036321</name>
</gene>
<reference evidence="1" key="1">
    <citation type="submission" date="2017-07" db="EMBL/GenBank/DDBJ databases">
        <title>Taro Niue Genome Assembly and Annotation.</title>
        <authorList>
            <person name="Atibalentja N."/>
            <person name="Keating K."/>
            <person name="Fields C.J."/>
        </authorList>
    </citation>
    <scope>NUCLEOTIDE SEQUENCE</scope>
    <source>
        <strain evidence="1">Niue_2</strain>
        <tissue evidence="1">Leaf</tissue>
    </source>
</reference>
<organism evidence="1 2">
    <name type="scientific">Colocasia esculenta</name>
    <name type="common">Wild taro</name>
    <name type="synonym">Arum esculentum</name>
    <dbReference type="NCBI Taxonomy" id="4460"/>
    <lineage>
        <taxon>Eukaryota</taxon>
        <taxon>Viridiplantae</taxon>
        <taxon>Streptophyta</taxon>
        <taxon>Embryophyta</taxon>
        <taxon>Tracheophyta</taxon>
        <taxon>Spermatophyta</taxon>
        <taxon>Magnoliopsida</taxon>
        <taxon>Liliopsida</taxon>
        <taxon>Araceae</taxon>
        <taxon>Aroideae</taxon>
        <taxon>Colocasieae</taxon>
        <taxon>Colocasia</taxon>
    </lineage>
</organism>